<dbReference type="PROSITE" id="PS50077">
    <property type="entry name" value="HEAT_REPEAT"/>
    <property type="match status" value="1"/>
</dbReference>
<protein>
    <submittedName>
        <fullName evidence="1">DNA alkylation repair protein</fullName>
    </submittedName>
</protein>
<dbReference type="EMBL" id="JABBHF010000006">
    <property type="protein sequence ID" value="NMH88094.1"/>
    <property type="molecule type" value="Genomic_DNA"/>
</dbReference>
<sequence>MAELLKNIYHTKFFDRFTASVQEVVLDFDKTVFLKDIYDSEWENRELKQRMRHITLVLKNHLFDDFNTNVDTLLKLIPVLEKKGVKPDNLEYIFFPDFIELFGLDHYETSINAFETITQFVSCEFAVRPFIIKYQESMMEQMHLWSKHKHLSVRRLASEGCRPRLPWAMALPALKENPEPIIPILKNLKNDPSEYVRRSVANNLNDISKDHPETVIALVKAWHGKTSETDWLVKHACRTLLKQGNTEVMVLFGFGAIDKIKVTDFKILTPKVKIGASVEFSLKLTNTSDKVSKIRLEYGLYYQKANGSLSRKVFKISEKEYPKKSTTSIHRKQSFKIITTRKFHIGKHQISIIINGKEVEILDFELIK</sequence>
<evidence type="ECO:0000313" key="1">
    <source>
        <dbReference type="EMBL" id="NMH88094.1"/>
    </source>
</evidence>
<dbReference type="Proteomes" id="UP000746690">
    <property type="component" value="Unassembled WGS sequence"/>
</dbReference>
<accession>A0ABX1RX06</accession>
<keyword evidence="2" id="KW-1185">Reference proteome</keyword>
<dbReference type="InterPro" id="IPR016024">
    <property type="entry name" value="ARM-type_fold"/>
</dbReference>
<dbReference type="InterPro" id="IPR014825">
    <property type="entry name" value="DNA_alkylation"/>
</dbReference>
<dbReference type="RefSeq" id="WP_169673220.1">
    <property type="nucleotide sequence ID" value="NZ_JABBHF010000006.1"/>
</dbReference>
<gene>
    <name evidence="1" type="ORF">HHX25_11315</name>
</gene>
<reference evidence="1 2" key="1">
    <citation type="submission" date="2020-04" db="EMBL/GenBank/DDBJ databases">
        <title>A Flavivirga sp. nov.</title>
        <authorList>
            <person name="Sun X."/>
        </authorList>
    </citation>
    <scope>NUCLEOTIDE SEQUENCE [LARGE SCALE GENOMIC DNA]</scope>
    <source>
        <strain evidence="1 2">Y03</strain>
    </source>
</reference>
<evidence type="ECO:0000313" key="2">
    <source>
        <dbReference type="Proteomes" id="UP000746690"/>
    </source>
</evidence>
<name>A0ABX1RX06_9FLAO</name>
<proteinExistence type="predicted"/>
<dbReference type="Gene3D" id="1.25.40.290">
    <property type="entry name" value="ARM repeat domains"/>
    <property type="match status" value="1"/>
</dbReference>
<dbReference type="SUPFAM" id="SSF48371">
    <property type="entry name" value="ARM repeat"/>
    <property type="match status" value="1"/>
</dbReference>
<comment type="caution">
    <text evidence="1">The sequence shown here is derived from an EMBL/GenBank/DDBJ whole genome shotgun (WGS) entry which is preliminary data.</text>
</comment>
<dbReference type="InterPro" id="IPR021133">
    <property type="entry name" value="HEAT_type_2"/>
</dbReference>
<dbReference type="Pfam" id="PF08713">
    <property type="entry name" value="DNA_alkylation"/>
    <property type="match status" value="1"/>
</dbReference>
<organism evidence="1 2">
    <name type="scientific">Flavivirga algicola</name>
    <dbReference type="NCBI Taxonomy" id="2729136"/>
    <lineage>
        <taxon>Bacteria</taxon>
        <taxon>Pseudomonadati</taxon>
        <taxon>Bacteroidota</taxon>
        <taxon>Flavobacteriia</taxon>
        <taxon>Flavobacteriales</taxon>
        <taxon>Flavobacteriaceae</taxon>
        <taxon>Flavivirga</taxon>
    </lineage>
</organism>